<dbReference type="GeneID" id="92842235"/>
<dbReference type="EMBL" id="JABAGO010000089">
    <property type="protein sequence ID" value="NMF01451.1"/>
    <property type="molecule type" value="Genomic_DNA"/>
</dbReference>
<reference evidence="2 3" key="1">
    <citation type="submission" date="2020-04" db="EMBL/GenBank/DDBJ databases">
        <authorList>
            <person name="Hitch T.C.A."/>
            <person name="Wylensek D."/>
            <person name="Clavel T."/>
        </authorList>
    </citation>
    <scope>NUCLEOTIDE SEQUENCE [LARGE SCALE GENOMIC DNA]</scope>
    <source>
        <strain evidence="2 3">WB01_D5_05</strain>
    </source>
</reference>
<feature type="region of interest" description="Disordered" evidence="1">
    <location>
        <begin position="26"/>
        <end position="50"/>
    </location>
</feature>
<evidence type="ECO:0000256" key="1">
    <source>
        <dbReference type="SAM" id="MobiDB-lite"/>
    </source>
</evidence>
<organism evidence="2 3">
    <name type="scientific">Aneurinibacillus aneurinilyticus</name>
    <name type="common">Bacillus aneurinolyticus</name>
    <dbReference type="NCBI Taxonomy" id="1391"/>
    <lineage>
        <taxon>Bacteria</taxon>
        <taxon>Bacillati</taxon>
        <taxon>Bacillota</taxon>
        <taxon>Bacilli</taxon>
        <taxon>Bacillales</taxon>
        <taxon>Paenibacillaceae</taxon>
        <taxon>Aneurinibacillus group</taxon>
        <taxon>Aneurinibacillus</taxon>
    </lineage>
</organism>
<dbReference type="AlphaFoldDB" id="A0A848D6M4"/>
<protein>
    <submittedName>
        <fullName evidence="2">Uncharacterized protein</fullName>
    </submittedName>
</protein>
<accession>A0A848D6M4</accession>
<dbReference type="RefSeq" id="WP_021624966.1">
    <property type="nucleotide sequence ID" value="NZ_CABKST010000280.1"/>
</dbReference>
<proteinExistence type="predicted"/>
<evidence type="ECO:0000313" key="2">
    <source>
        <dbReference type="EMBL" id="NMF01451.1"/>
    </source>
</evidence>
<comment type="caution">
    <text evidence="2">The sequence shown here is derived from an EMBL/GenBank/DDBJ whole genome shotgun (WGS) entry which is preliminary data.</text>
</comment>
<sequence length="50" mass="5858">MDKQHKQVIHNPLTGEMMEANTYSGKELFWDNERTPDDKSDVPEKERANP</sequence>
<feature type="compositionally biased region" description="Basic and acidic residues" evidence="1">
    <location>
        <begin position="28"/>
        <end position="50"/>
    </location>
</feature>
<dbReference type="Proteomes" id="UP000561326">
    <property type="component" value="Unassembled WGS sequence"/>
</dbReference>
<gene>
    <name evidence="2" type="ORF">HF838_25000</name>
</gene>
<evidence type="ECO:0000313" key="3">
    <source>
        <dbReference type="Proteomes" id="UP000561326"/>
    </source>
</evidence>
<name>A0A848D6M4_ANEAE</name>